<comment type="caution">
    <text evidence="2">The sequence shown here is derived from an EMBL/GenBank/DDBJ whole genome shotgun (WGS) entry which is preliminary data.</text>
</comment>
<name>A0A6N7S5T8_9FIRM</name>
<keyword evidence="5" id="KW-1185">Reference proteome</keyword>
<accession>A0A6N7S5T8</accession>
<evidence type="ECO:0000259" key="1">
    <source>
        <dbReference type="Pfam" id="PF06114"/>
    </source>
</evidence>
<evidence type="ECO:0000313" key="5">
    <source>
        <dbReference type="Proteomes" id="UP000480929"/>
    </source>
</evidence>
<proteinExistence type="predicted"/>
<sequence length="150" mass="17451">MRSRRGVIEVNTAQIREVADGVPDVCIYELLYNENIEVIEDQCLSKRKCDSAILASDGTVGIFVKPDLPEEYRQFLLWHEYGHFKLHYDENMHFNFYLSRFSWKTEREANTFAALNLLKGEDIYDQNVIALLISKGVPERIAVKTYESLI</sequence>
<dbReference type="Proteomes" id="UP000433575">
    <property type="component" value="Unassembled WGS sequence"/>
</dbReference>
<protein>
    <submittedName>
        <fullName evidence="2">ImmA/IrrE family metallo-endopeptidase</fullName>
    </submittedName>
</protein>
<feature type="domain" description="IrrE N-terminal-like" evidence="1">
    <location>
        <begin position="59"/>
        <end position="125"/>
    </location>
</feature>
<gene>
    <name evidence="3" type="ORF">GKD88_09385</name>
    <name evidence="2" type="ORF">GKE08_07835</name>
</gene>
<dbReference type="EMBL" id="WKPJ01000009">
    <property type="protein sequence ID" value="MSA89234.1"/>
    <property type="molecule type" value="Genomic_DNA"/>
</dbReference>
<dbReference type="InterPro" id="IPR010359">
    <property type="entry name" value="IrrE_HExxH"/>
</dbReference>
<dbReference type="Pfam" id="PF06114">
    <property type="entry name" value="Peptidase_M78"/>
    <property type="match status" value="1"/>
</dbReference>
<organism evidence="2 4">
    <name type="scientific">Holdemania massiliensis</name>
    <dbReference type="NCBI Taxonomy" id="1468449"/>
    <lineage>
        <taxon>Bacteria</taxon>
        <taxon>Bacillati</taxon>
        <taxon>Bacillota</taxon>
        <taxon>Erysipelotrichia</taxon>
        <taxon>Erysipelotrichales</taxon>
        <taxon>Erysipelotrichaceae</taxon>
        <taxon>Holdemania</taxon>
    </lineage>
</organism>
<evidence type="ECO:0000313" key="2">
    <source>
        <dbReference type="EMBL" id="MSA89234.1"/>
    </source>
</evidence>
<evidence type="ECO:0000313" key="4">
    <source>
        <dbReference type="Proteomes" id="UP000433575"/>
    </source>
</evidence>
<evidence type="ECO:0000313" key="3">
    <source>
        <dbReference type="EMBL" id="MSC33331.1"/>
    </source>
</evidence>
<reference evidence="4 5" key="1">
    <citation type="journal article" date="2019" name="Nat. Med.">
        <title>A library of human gut bacterial isolates paired with longitudinal multiomics data enables mechanistic microbiome research.</title>
        <authorList>
            <person name="Poyet M."/>
            <person name="Groussin M."/>
            <person name="Gibbons S.M."/>
            <person name="Avila-Pacheco J."/>
            <person name="Jiang X."/>
            <person name="Kearney S.M."/>
            <person name="Perrotta A.R."/>
            <person name="Berdy B."/>
            <person name="Zhao S."/>
            <person name="Lieberman T.D."/>
            <person name="Swanson P.K."/>
            <person name="Smith M."/>
            <person name="Roesemann S."/>
            <person name="Alexander J.E."/>
            <person name="Rich S.A."/>
            <person name="Livny J."/>
            <person name="Vlamakis H."/>
            <person name="Clish C."/>
            <person name="Bullock K."/>
            <person name="Deik A."/>
            <person name="Scott J."/>
            <person name="Pierce K.A."/>
            <person name="Xavier R.J."/>
            <person name="Alm E.J."/>
        </authorList>
    </citation>
    <scope>NUCLEOTIDE SEQUENCE [LARGE SCALE GENOMIC DNA]</scope>
    <source>
        <strain evidence="2 4">BIOML-A4</strain>
        <strain evidence="3 5">BIOML-A5</strain>
    </source>
</reference>
<dbReference type="Proteomes" id="UP000480929">
    <property type="component" value="Unassembled WGS sequence"/>
</dbReference>
<dbReference type="AlphaFoldDB" id="A0A6N7S5T8"/>
<dbReference type="EMBL" id="WKPI01000014">
    <property type="protein sequence ID" value="MSC33331.1"/>
    <property type="molecule type" value="Genomic_DNA"/>
</dbReference>
<dbReference type="Gene3D" id="1.10.10.2910">
    <property type="match status" value="1"/>
</dbReference>